<dbReference type="AlphaFoldDB" id="A0A372LZS5"/>
<evidence type="ECO:0000256" key="2">
    <source>
        <dbReference type="ARBA" id="ARBA00022475"/>
    </source>
</evidence>
<comment type="caution">
    <text evidence="10">The sequence shown here is derived from an EMBL/GenBank/DDBJ whole genome shotgun (WGS) entry which is preliminary data.</text>
</comment>
<dbReference type="Proteomes" id="UP000263094">
    <property type="component" value="Unassembled WGS sequence"/>
</dbReference>
<dbReference type="SUPFAM" id="SSF48317">
    <property type="entry name" value="Acid phosphatase/Vanadium-dependent haloperoxidase"/>
    <property type="match status" value="1"/>
</dbReference>
<proteinExistence type="predicted"/>
<feature type="compositionally biased region" description="Basic and acidic residues" evidence="7">
    <location>
        <begin position="253"/>
        <end position="262"/>
    </location>
</feature>
<feature type="transmembrane region" description="Helical" evidence="8">
    <location>
        <begin position="159"/>
        <end position="178"/>
    </location>
</feature>
<evidence type="ECO:0000256" key="8">
    <source>
        <dbReference type="SAM" id="Phobius"/>
    </source>
</evidence>
<keyword evidence="4" id="KW-0378">Hydrolase</keyword>
<name>A0A372LZS5_9ACTN</name>
<evidence type="ECO:0000256" key="3">
    <source>
        <dbReference type="ARBA" id="ARBA00022692"/>
    </source>
</evidence>
<evidence type="ECO:0000256" key="6">
    <source>
        <dbReference type="ARBA" id="ARBA00023136"/>
    </source>
</evidence>
<gene>
    <name evidence="10" type="ORF">DY218_26055</name>
</gene>
<dbReference type="Gene3D" id="1.20.144.10">
    <property type="entry name" value="Phosphatidic acid phosphatase type 2/haloperoxidase"/>
    <property type="match status" value="1"/>
</dbReference>
<dbReference type="InterPro" id="IPR000326">
    <property type="entry name" value="PAP2/HPO"/>
</dbReference>
<keyword evidence="5 8" id="KW-1133">Transmembrane helix</keyword>
<evidence type="ECO:0000259" key="9">
    <source>
        <dbReference type="SMART" id="SM00014"/>
    </source>
</evidence>
<sequence>MDPNTPIDTSGLYRDITDFAADTPEWTQHVAELWTEGGLLLFGVLFIVAWWRTRHSESRALAVAVLAPLATALAYVGSELFKSLVDEERPCRAVSGAATSLVTCPPVGDWSFPSNHSTIAGAAAVALALAWRGIGWLTLPMAVLMAFSRVFVGVHYPHDVAVGLLLGALVAFLVLRLGERPAGRVVESMRGSSTGVVRWFAGPGRAVPGGHGVPSAADHGYAGQGYGSQPGQAGHEPVGHGGYGGYGGYDPAGHGERPDTRGSADTGYTGYPGYAEQPGHSGRPHQPHQSDYSGYGGYSSHPGRPDESGHPDDRPAGPAS</sequence>
<evidence type="ECO:0000256" key="1">
    <source>
        <dbReference type="ARBA" id="ARBA00004651"/>
    </source>
</evidence>
<dbReference type="OrthoDB" id="5243958at2"/>
<comment type="subcellular location">
    <subcellularLocation>
        <location evidence="1">Cell membrane</location>
        <topology evidence="1">Multi-pass membrane protein</topology>
    </subcellularLocation>
</comment>
<feature type="transmembrane region" description="Helical" evidence="8">
    <location>
        <begin position="33"/>
        <end position="51"/>
    </location>
</feature>
<dbReference type="PANTHER" id="PTHR14969">
    <property type="entry name" value="SPHINGOSINE-1-PHOSPHATE PHOSPHOHYDROLASE"/>
    <property type="match status" value="1"/>
</dbReference>
<keyword evidence="3 8" id="KW-0812">Transmembrane</keyword>
<dbReference type="InterPro" id="IPR036938">
    <property type="entry name" value="PAP2/HPO_sf"/>
</dbReference>
<dbReference type="Pfam" id="PF01569">
    <property type="entry name" value="PAP2"/>
    <property type="match status" value="1"/>
</dbReference>
<keyword evidence="6 8" id="KW-0472">Membrane</keyword>
<feature type="transmembrane region" description="Helical" evidence="8">
    <location>
        <begin position="119"/>
        <end position="147"/>
    </location>
</feature>
<feature type="compositionally biased region" description="Basic and acidic residues" evidence="7">
    <location>
        <begin position="303"/>
        <end position="320"/>
    </location>
</feature>
<dbReference type="GO" id="GO:0016787">
    <property type="term" value="F:hydrolase activity"/>
    <property type="evidence" value="ECO:0007669"/>
    <property type="project" value="UniProtKB-KW"/>
</dbReference>
<dbReference type="EMBL" id="QUAK01000179">
    <property type="protein sequence ID" value="RFU83775.1"/>
    <property type="molecule type" value="Genomic_DNA"/>
</dbReference>
<dbReference type="SMART" id="SM00014">
    <property type="entry name" value="acidPPc"/>
    <property type="match status" value="1"/>
</dbReference>
<keyword evidence="2" id="KW-1003">Cell membrane</keyword>
<keyword evidence="11" id="KW-1185">Reference proteome</keyword>
<dbReference type="GO" id="GO:0005886">
    <property type="term" value="C:plasma membrane"/>
    <property type="evidence" value="ECO:0007669"/>
    <property type="project" value="UniProtKB-SubCell"/>
</dbReference>
<evidence type="ECO:0000313" key="10">
    <source>
        <dbReference type="EMBL" id="RFU83775.1"/>
    </source>
</evidence>
<feature type="domain" description="Phosphatidic acid phosphatase type 2/haloperoxidase" evidence="9">
    <location>
        <begin position="61"/>
        <end position="175"/>
    </location>
</feature>
<evidence type="ECO:0000256" key="4">
    <source>
        <dbReference type="ARBA" id="ARBA00022801"/>
    </source>
</evidence>
<organism evidence="10 11">
    <name type="scientific">Streptomyces triticagri</name>
    <dbReference type="NCBI Taxonomy" id="2293568"/>
    <lineage>
        <taxon>Bacteria</taxon>
        <taxon>Bacillati</taxon>
        <taxon>Actinomycetota</taxon>
        <taxon>Actinomycetes</taxon>
        <taxon>Kitasatosporales</taxon>
        <taxon>Streptomycetaceae</taxon>
        <taxon>Streptomyces</taxon>
    </lineage>
</organism>
<feature type="region of interest" description="Disordered" evidence="7">
    <location>
        <begin position="210"/>
        <end position="320"/>
    </location>
</feature>
<feature type="compositionally biased region" description="Gly residues" evidence="7">
    <location>
        <begin position="239"/>
        <end position="250"/>
    </location>
</feature>
<evidence type="ECO:0000256" key="7">
    <source>
        <dbReference type="SAM" id="MobiDB-lite"/>
    </source>
</evidence>
<evidence type="ECO:0000256" key="5">
    <source>
        <dbReference type="ARBA" id="ARBA00022989"/>
    </source>
</evidence>
<protein>
    <submittedName>
        <fullName evidence="10">Phosphatase PAP2 family protein</fullName>
    </submittedName>
</protein>
<dbReference type="PANTHER" id="PTHR14969:SF62">
    <property type="entry name" value="DECAPRENYLPHOSPHORYL-5-PHOSPHORIBOSE PHOSPHATASE RV3807C-RELATED"/>
    <property type="match status" value="1"/>
</dbReference>
<reference evidence="10 11" key="1">
    <citation type="submission" date="2018-08" db="EMBL/GenBank/DDBJ databases">
        <title>Isolation, diversity and antifungal activity of Actinobacteria from wheat.</title>
        <authorList>
            <person name="Han C."/>
        </authorList>
    </citation>
    <scope>NUCLEOTIDE SEQUENCE [LARGE SCALE GENOMIC DNA]</scope>
    <source>
        <strain evidence="10 11">NEAU-YY421</strain>
    </source>
</reference>
<feature type="transmembrane region" description="Helical" evidence="8">
    <location>
        <begin position="60"/>
        <end position="78"/>
    </location>
</feature>
<evidence type="ECO:0000313" key="11">
    <source>
        <dbReference type="Proteomes" id="UP000263094"/>
    </source>
</evidence>
<accession>A0A372LZS5</accession>